<keyword evidence="3" id="KW-1185">Reference proteome</keyword>
<organism evidence="2 3">
    <name type="scientific">Aliiroseovarius zhejiangensis</name>
    <dbReference type="NCBI Taxonomy" id="1632025"/>
    <lineage>
        <taxon>Bacteria</taxon>
        <taxon>Pseudomonadati</taxon>
        <taxon>Pseudomonadota</taxon>
        <taxon>Alphaproteobacteria</taxon>
        <taxon>Rhodobacterales</taxon>
        <taxon>Paracoccaceae</taxon>
        <taxon>Aliiroseovarius</taxon>
    </lineage>
</organism>
<dbReference type="InterPro" id="IPR036388">
    <property type="entry name" value="WH-like_DNA-bd_sf"/>
</dbReference>
<dbReference type="InterPro" id="IPR039422">
    <property type="entry name" value="MarR/SlyA-like"/>
</dbReference>
<dbReference type="EMBL" id="BNCH01000005">
    <property type="protein sequence ID" value="GHF01813.1"/>
    <property type="molecule type" value="Genomic_DNA"/>
</dbReference>
<evidence type="ECO:0000313" key="2">
    <source>
        <dbReference type="EMBL" id="GHF01813.1"/>
    </source>
</evidence>
<feature type="domain" description="HTH marR-type" evidence="1">
    <location>
        <begin position="16"/>
        <end position="147"/>
    </location>
</feature>
<dbReference type="Proteomes" id="UP000609802">
    <property type="component" value="Unassembled WGS sequence"/>
</dbReference>
<accession>A0ABQ3J2X8</accession>
<dbReference type="PROSITE" id="PS50995">
    <property type="entry name" value="HTH_MARR_2"/>
    <property type="match status" value="1"/>
</dbReference>
<dbReference type="Gene3D" id="1.10.10.10">
    <property type="entry name" value="Winged helix-like DNA-binding domain superfamily/Winged helix DNA-binding domain"/>
    <property type="match status" value="1"/>
</dbReference>
<dbReference type="InterPro" id="IPR036390">
    <property type="entry name" value="WH_DNA-bd_sf"/>
</dbReference>
<dbReference type="InterPro" id="IPR000835">
    <property type="entry name" value="HTH_MarR-typ"/>
</dbReference>
<dbReference type="SUPFAM" id="SSF46785">
    <property type="entry name" value="Winged helix' DNA-binding domain"/>
    <property type="match status" value="1"/>
</dbReference>
<sequence>MTNTPDPLNPNHTPVEPELGALLGVFALHGFIDALMGEIDSRTDVSYLERKIMIWLDRPKRLGTLAREMNVLPSTMTTAADQLEAHGLVVRERDPDDRRAWLLTPTDTGADLRATMVVMARTLLCETLGLSDEELRSFAQTSLKIHRNIQKHMTC</sequence>
<protein>
    <recommendedName>
        <fullName evidence="1">HTH marR-type domain-containing protein</fullName>
    </recommendedName>
</protein>
<dbReference type="SMART" id="SM00347">
    <property type="entry name" value="HTH_MARR"/>
    <property type="match status" value="1"/>
</dbReference>
<dbReference type="PANTHER" id="PTHR33164">
    <property type="entry name" value="TRANSCRIPTIONAL REGULATOR, MARR FAMILY"/>
    <property type="match status" value="1"/>
</dbReference>
<evidence type="ECO:0000313" key="3">
    <source>
        <dbReference type="Proteomes" id="UP000609802"/>
    </source>
</evidence>
<comment type="caution">
    <text evidence="2">The sequence shown here is derived from an EMBL/GenBank/DDBJ whole genome shotgun (WGS) entry which is preliminary data.</text>
</comment>
<gene>
    <name evidence="2" type="ORF">GCM10016455_23560</name>
</gene>
<evidence type="ECO:0000259" key="1">
    <source>
        <dbReference type="PROSITE" id="PS50995"/>
    </source>
</evidence>
<dbReference type="RefSeq" id="WP_191286737.1">
    <property type="nucleotide sequence ID" value="NZ_BNCH01000005.1"/>
</dbReference>
<dbReference type="PANTHER" id="PTHR33164:SF43">
    <property type="entry name" value="HTH-TYPE TRANSCRIPTIONAL REPRESSOR YETL"/>
    <property type="match status" value="1"/>
</dbReference>
<dbReference type="Pfam" id="PF01047">
    <property type="entry name" value="MarR"/>
    <property type="match status" value="1"/>
</dbReference>
<reference evidence="3" key="1">
    <citation type="journal article" date="2019" name="Int. J. Syst. Evol. Microbiol.">
        <title>The Global Catalogue of Microorganisms (GCM) 10K type strain sequencing project: providing services to taxonomists for standard genome sequencing and annotation.</title>
        <authorList>
            <consortium name="The Broad Institute Genomics Platform"/>
            <consortium name="The Broad Institute Genome Sequencing Center for Infectious Disease"/>
            <person name="Wu L."/>
            <person name="Ma J."/>
        </authorList>
    </citation>
    <scope>NUCLEOTIDE SEQUENCE [LARGE SCALE GENOMIC DNA]</scope>
    <source>
        <strain evidence="3">KCTC 42443</strain>
    </source>
</reference>
<name>A0ABQ3J2X8_9RHOB</name>
<proteinExistence type="predicted"/>